<dbReference type="AlphaFoldDB" id="A0A1F5YCY9"/>
<evidence type="ECO:0008006" key="6">
    <source>
        <dbReference type="Google" id="ProtNLM"/>
    </source>
</evidence>
<evidence type="ECO:0000313" key="5">
    <source>
        <dbReference type="Proteomes" id="UP000176992"/>
    </source>
</evidence>
<dbReference type="EMBL" id="MFIV01000186">
    <property type="protein sequence ID" value="OGF97999.1"/>
    <property type="molecule type" value="Genomic_DNA"/>
</dbReference>
<reference evidence="4 5" key="1">
    <citation type="journal article" date="2016" name="Nat. Commun.">
        <title>Thousands of microbial genomes shed light on interconnected biogeochemical processes in an aquifer system.</title>
        <authorList>
            <person name="Anantharaman K."/>
            <person name="Brown C.T."/>
            <person name="Hug L.A."/>
            <person name="Sharon I."/>
            <person name="Castelle C.J."/>
            <person name="Probst A.J."/>
            <person name="Thomas B.C."/>
            <person name="Singh A."/>
            <person name="Wilkins M.J."/>
            <person name="Karaoz U."/>
            <person name="Brodie E.L."/>
            <person name="Williams K.H."/>
            <person name="Hubbard S.S."/>
            <person name="Banfield J.F."/>
        </authorList>
    </citation>
    <scope>NUCLEOTIDE SEQUENCE [LARGE SCALE GENOMIC DNA]</scope>
</reference>
<dbReference type="CDD" id="cd16295">
    <property type="entry name" value="TTHA0252-CPSF-like_MBL-fold"/>
    <property type="match status" value="1"/>
</dbReference>
<evidence type="ECO:0000259" key="3">
    <source>
        <dbReference type="SMART" id="SM01027"/>
    </source>
</evidence>
<dbReference type="Proteomes" id="UP000176992">
    <property type="component" value="Unassembled WGS sequence"/>
</dbReference>
<feature type="domain" description="Metallo-beta-lactamase" evidence="2">
    <location>
        <begin position="14"/>
        <end position="226"/>
    </location>
</feature>
<comment type="caution">
    <text evidence="4">The sequence shown here is derived from an EMBL/GenBank/DDBJ whole genome shotgun (WGS) entry which is preliminary data.</text>
</comment>
<protein>
    <recommendedName>
        <fullName evidence="6">mRNA 3'-end processing factor</fullName>
    </recommendedName>
</protein>
<dbReference type="Pfam" id="PF10996">
    <property type="entry name" value="Beta-Casp"/>
    <property type="match status" value="1"/>
</dbReference>
<evidence type="ECO:0000313" key="4">
    <source>
        <dbReference type="EMBL" id="OGF97999.1"/>
    </source>
</evidence>
<dbReference type="GO" id="GO:0004521">
    <property type="term" value="F:RNA endonuclease activity"/>
    <property type="evidence" value="ECO:0007669"/>
    <property type="project" value="TreeGrafter"/>
</dbReference>
<dbReference type="SUPFAM" id="SSF56281">
    <property type="entry name" value="Metallo-hydrolase/oxidoreductase"/>
    <property type="match status" value="1"/>
</dbReference>
<dbReference type="PANTHER" id="PTHR11203:SF37">
    <property type="entry name" value="INTEGRATOR COMPLEX SUBUNIT 11"/>
    <property type="match status" value="1"/>
</dbReference>
<evidence type="ECO:0000256" key="1">
    <source>
        <dbReference type="ARBA" id="ARBA00022801"/>
    </source>
</evidence>
<dbReference type="PANTHER" id="PTHR11203">
    <property type="entry name" value="CLEAVAGE AND POLYADENYLATION SPECIFICITY FACTOR FAMILY MEMBER"/>
    <property type="match status" value="1"/>
</dbReference>
<feature type="domain" description="Beta-Casp" evidence="3">
    <location>
        <begin position="252"/>
        <end position="377"/>
    </location>
</feature>
<dbReference type="Pfam" id="PF00753">
    <property type="entry name" value="Lactamase_B"/>
    <property type="match status" value="1"/>
</dbReference>
<dbReference type="InterPro" id="IPR050698">
    <property type="entry name" value="MBL"/>
</dbReference>
<dbReference type="InterPro" id="IPR001279">
    <property type="entry name" value="Metallo-B-lactamas"/>
</dbReference>
<keyword evidence="1" id="KW-0378">Hydrolase</keyword>
<dbReference type="SMART" id="SM00849">
    <property type="entry name" value="Lactamase_B"/>
    <property type="match status" value="1"/>
</dbReference>
<organism evidence="4 5">
    <name type="scientific">Candidatus Glassbacteria bacterium GWA2_58_10</name>
    <dbReference type="NCBI Taxonomy" id="1817865"/>
    <lineage>
        <taxon>Bacteria</taxon>
        <taxon>Candidatus Glassiibacteriota</taxon>
    </lineage>
</organism>
<dbReference type="GO" id="GO:0016787">
    <property type="term" value="F:hydrolase activity"/>
    <property type="evidence" value="ECO:0007669"/>
    <property type="project" value="UniProtKB-KW"/>
</dbReference>
<name>A0A1F5YCY9_9BACT</name>
<sequence length="464" mass="52224">MSKITFLGATGTVTGSRFLLEVNGSRVLIDCGLFQGVKQNRLRNWEPFPFPARDVDKVFLTHAHIDHSGYLPRFCKEGFKGQVHCTHATRDLCEILLKDSAHIQEEDAKWANKKGFSKHDPALPLYTVEDAEQALSYFSPLYYGEHFQLGHNLRVKLKDAGHILGSAFIDIKSESNGRKRKIFFCGDFGRPDKPLLSDPVQAYNVDYLVMESTYGSRLHDNVSPAEELTRVIKESAKRGGMLVIPSFSVGRTQTLLYMLRELEEAGKIRSQPIYLDSPMSINATAVFEKYINDLDLIARVQTIEGKKIFQPKRLEYCRTPYESKAINERKGGAIIISANGMVNGGRILHHMVHRLPHAENTILFIGYQAEGTRGRLLLDGEKSIKIHGQQVPVKAKIESISGFSGHPDSNEMLAWLMGFNRPPEKTFIVHGEPESSAALAERIRQKLGWNVVIPEYAQSFDIDL</sequence>
<dbReference type="Pfam" id="PF07521">
    <property type="entry name" value="RMMBL"/>
    <property type="match status" value="1"/>
</dbReference>
<dbReference type="Gene3D" id="3.40.50.10890">
    <property type="match status" value="1"/>
</dbReference>
<evidence type="ECO:0000259" key="2">
    <source>
        <dbReference type="SMART" id="SM00849"/>
    </source>
</evidence>
<dbReference type="InterPro" id="IPR022712">
    <property type="entry name" value="Beta_Casp"/>
</dbReference>
<dbReference type="Gene3D" id="3.60.15.10">
    <property type="entry name" value="Ribonuclease Z/Hydroxyacylglutathione hydrolase-like"/>
    <property type="match status" value="1"/>
</dbReference>
<dbReference type="SMART" id="SM01027">
    <property type="entry name" value="Beta-Casp"/>
    <property type="match status" value="1"/>
</dbReference>
<proteinExistence type="predicted"/>
<dbReference type="InterPro" id="IPR036866">
    <property type="entry name" value="RibonucZ/Hydroxyglut_hydro"/>
</dbReference>
<dbReference type="InterPro" id="IPR011108">
    <property type="entry name" value="RMMBL"/>
</dbReference>
<accession>A0A1F5YCY9</accession>
<gene>
    <name evidence="4" type="ORF">A2Z86_09055</name>
</gene>